<proteinExistence type="predicted"/>
<sequence length="112" mass="13244">MSKKVDALIKAYLIEKDYCERQYLSEEESEAVNKIKKYVERERYRKAHGIYVDERGAYFQFKGWDMSYEDMQLLLKIDQNITLNKIKRLLSGSLSFIIFLLVIIGLRACSGY</sequence>
<protein>
    <submittedName>
        <fullName evidence="2">Uncharacterized protein</fullName>
    </submittedName>
</protein>
<evidence type="ECO:0000313" key="3">
    <source>
        <dbReference type="Proteomes" id="UP000683246"/>
    </source>
</evidence>
<reference evidence="2" key="1">
    <citation type="submission" date="2020-07" db="EMBL/GenBank/DDBJ databases">
        <title>Vallitalea pronyensis genome.</title>
        <authorList>
            <person name="Postec A."/>
        </authorList>
    </citation>
    <scope>NUCLEOTIDE SEQUENCE</scope>
    <source>
        <strain evidence="2">FatNI3</strain>
    </source>
</reference>
<accession>A0A8J8SHI3</accession>
<keyword evidence="1" id="KW-0472">Membrane</keyword>
<dbReference type="Proteomes" id="UP000683246">
    <property type="component" value="Chromosome"/>
</dbReference>
<dbReference type="KEGG" id="vpy:HZI73_15495"/>
<organism evidence="2 3">
    <name type="scientific">Vallitalea pronyensis</name>
    <dbReference type="NCBI Taxonomy" id="1348613"/>
    <lineage>
        <taxon>Bacteria</taxon>
        <taxon>Bacillati</taxon>
        <taxon>Bacillota</taxon>
        <taxon>Clostridia</taxon>
        <taxon>Lachnospirales</taxon>
        <taxon>Vallitaleaceae</taxon>
        <taxon>Vallitalea</taxon>
    </lineage>
</organism>
<keyword evidence="1" id="KW-1133">Transmembrane helix</keyword>
<dbReference type="EMBL" id="CP058649">
    <property type="protein sequence ID" value="QUI23606.1"/>
    <property type="molecule type" value="Genomic_DNA"/>
</dbReference>
<dbReference type="RefSeq" id="WP_212694291.1">
    <property type="nucleotide sequence ID" value="NZ_CP058649.1"/>
</dbReference>
<name>A0A8J8SHI3_9FIRM</name>
<evidence type="ECO:0000313" key="2">
    <source>
        <dbReference type="EMBL" id="QUI23606.1"/>
    </source>
</evidence>
<feature type="transmembrane region" description="Helical" evidence="1">
    <location>
        <begin position="89"/>
        <end position="108"/>
    </location>
</feature>
<keyword evidence="1" id="KW-0812">Transmembrane</keyword>
<dbReference type="AlphaFoldDB" id="A0A8J8SHI3"/>
<evidence type="ECO:0000256" key="1">
    <source>
        <dbReference type="SAM" id="Phobius"/>
    </source>
</evidence>
<keyword evidence="3" id="KW-1185">Reference proteome</keyword>
<gene>
    <name evidence="2" type="ORF">HZI73_15495</name>
</gene>